<gene>
    <name evidence="1" type="ORF">TR69_WS6001000332</name>
</gene>
<accession>A0A136M0N1</accession>
<sequence>MKKKTEPQSIKDILLKHDFVARLQQKNPYISEEFQDYGLRLAHQLNDMEHKALYIRLAKDLPRAKLEAALSFAVDYPNTAKKGRVFMWKLYQMYDGKLPGSPRAKKTCKREY</sequence>
<protein>
    <submittedName>
        <fullName evidence="1">Uncharacterized protein</fullName>
    </submittedName>
</protein>
<evidence type="ECO:0000313" key="1">
    <source>
        <dbReference type="EMBL" id="KXK27455.1"/>
    </source>
</evidence>
<evidence type="ECO:0000313" key="2">
    <source>
        <dbReference type="Proteomes" id="UP000070457"/>
    </source>
</evidence>
<proteinExistence type="predicted"/>
<dbReference type="STRING" id="1617426.TR69_WS6001000332"/>
<organism evidence="1 2">
    <name type="scientific">candidate division WS6 bacterium OLB20</name>
    <dbReference type="NCBI Taxonomy" id="1617426"/>
    <lineage>
        <taxon>Bacteria</taxon>
        <taxon>Candidatus Dojkabacteria</taxon>
    </lineage>
</organism>
<name>A0A136M0N1_9BACT</name>
<dbReference type="EMBL" id="JYNZ01000002">
    <property type="protein sequence ID" value="KXK27455.1"/>
    <property type="molecule type" value="Genomic_DNA"/>
</dbReference>
<dbReference type="Proteomes" id="UP000070457">
    <property type="component" value="Unassembled WGS sequence"/>
</dbReference>
<dbReference type="AlphaFoldDB" id="A0A136M0N1"/>
<reference evidence="1 2" key="1">
    <citation type="submission" date="2015-02" db="EMBL/GenBank/DDBJ databases">
        <title>Improved understanding of the partial-nitritation anammox process through 23 genomes representing the majority of the microbial community.</title>
        <authorList>
            <person name="Speth D.R."/>
            <person name="In T Zandt M."/>
            <person name="Guerrero Cruz S."/>
            <person name="Jetten M.S."/>
            <person name="Dutilh B.E."/>
        </authorList>
    </citation>
    <scope>NUCLEOTIDE SEQUENCE [LARGE SCALE GENOMIC DNA]</scope>
    <source>
        <strain evidence="1">OLB20</strain>
    </source>
</reference>
<comment type="caution">
    <text evidence="1">The sequence shown here is derived from an EMBL/GenBank/DDBJ whole genome shotgun (WGS) entry which is preliminary data.</text>
</comment>